<gene>
    <name evidence="3" type="ORF">DFP72DRAFT_970384</name>
</gene>
<organism evidence="3 4">
    <name type="scientific">Ephemerocybe angulata</name>
    <dbReference type="NCBI Taxonomy" id="980116"/>
    <lineage>
        <taxon>Eukaryota</taxon>
        <taxon>Fungi</taxon>
        <taxon>Dikarya</taxon>
        <taxon>Basidiomycota</taxon>
        <taxon>Agaricomycotina</taxon>
        <taxon>Agaricomycetes</taxon>
        <taxon>Agaricomycetidae</taxon>
        <taxon>Agaricales</taxon>
        <taxon>Agaricineae</taxon>
        <taxon>Psathyrellaceae</taxon>
        <taxon>Ephemerocybe</taxon>
    </lineage>
</organism>
<name>A0A8H6LZA8_9AGAR</name>
<dbReference type="SUPFAM" id="SSF81383">
    <property type="entry name" value="F-box domain"/>
    <property type="match status" value="1"/>
</dbReference>
<comment type="caution">
    <text evidence="3">The sequence shown here is derived from an EMBL/GenBank/DDBJ whole genome shotgun (WGS) entry which is preliminary data.</text>
</comment>
<dbReference type="AlphaFoldDB" id="A0A8H6LZA8"/>
<evidence type="ECO:0000313" key="3">
    <source>
        <dbReference type="EMBL" id="KAF6749643.1"/>
    </source>
</evidence>
<dbReference type="EMBL" id="JACGCI010000062">
    <property type="protein sequence ID" value="KAF6749643.1"/>
    <property type="molecule type" value="Genomic_DNA"/>
</dbReference>
<evidence type="ECO:0000259" key="2">
    <source>
        <dbReference type="Pfam" id="PF12937"/>
    </source>
</evidence>
<proteinExistence type="predicted"/>
<feature type="domain" description="F-box" evidence="2">
    <location>
        <begin position="63"/>
        <end position="115"/>
    </location>
</feature>
<reference evidence="3 4" key="1">
    <citation type="submission" date="2020-07" db="EMBL/GenBank/DDBJ databases">
        <title>Comparative genomics of pyrophilous fungi reveals a link between fire events and developmental genes.</title>
        <authorList>
            <consortium name="DOE Joint Genome Institute"/>
            <person name="Steindorff A.S."/>
            <person name="Carver A."/>
            <person name="Calhoun S."/>
            <person name="Stillman K."/>
            <person name="Liu H."/>
            <person name="Lipzen A."/>
            <person name="Pangilinan J."/>
            <person name="Labutti K."/>
            <person name="Bruns T.D."/>
            <person name="Grigoriev I.V."/>
        </authorList>
    </citation>
    <scope>NUCLEOTIDE SEQUENCE [LARGE SCALE GENOMIC DNA]</scope>
    <source>
        <strain evidence="3 4">CBS 144469</strain>
    </source>
</reference>
<dbReference type="Pfam" id="PF12937">
    <property type="entry name" value="F-box-like"/>
    <property type="match status" value="1"/>
</dbReference>
<protein>
    <recommendedName>
        <fullName evidence="2">F-box domain-containing protein</fullName>
    </recommendedName>
</protein>
<dbReference type="Gene3D" id="1.20.1280.50">
    <property type="match status" value="1"/>
</dbReference>
<keyword evidence="4" id="KW-1185">Reference proteome</keyword>
<dbReference type="OrthoDB" id="3054765at2759"/>
<dbReference type="SUPFAM" id="SSF52047">
    <property type="entry name" value="RNI-like"/>
    <property type="match status" value="1"/>
</dbReference>
<dbReference type="Proteomes" id="UP000521943">
    <property type="component" value="Unassembled WGS sequence"/>
</dbReference>
<keyword evidence="1" id="KW-0175">Coiled coil</keyword>
<feature type="coiled-coil region" evidence="1">
    <location>
        <begin position="28"/>
        <end position="55"/>
    </location>
</feature>
<dbReference type="InterPro" id="IPR036047">
    <property type="entry name" value="F-box-like_dom_sf"/>
</dbReference>
<evidence type="ECO:0000313" key="4">
    <source>
        <dbReference type="Proteomes" id="UP000521943"/>
    </source>
</evidence>
<accession>A0A8H6LZA8</accession>
<evidence type="ECO:0000256" key="1">
    <source>
        <dbReference type="SAM" id="Coils"/>
    </source>
</evidence>
<dbReference type="Gene3D" id="3.80.10.10">
    <property type="entry name" value="Ribonuclease Inhibitor"/>
    <property type="match status" value="1"/>
</dbReference>
<sequence length="512" mass="57492">MDQPRLTHLLNNRTALDPLEIKSIRHEVHVRIQAIERLQLELQKLESERAAWQSLLSPLRRNSIPPEILGEIFGYVVLATESTKPRRSQVNVLCRVCKAWRDVALAIPSLWAQLDEIVVRNHLDIAKVRSWLSRSGNAEKTLSLEGKHNPLCPFESPAVRKFLLTGPVLDSLSLKCHSLQCFTRLLNPTPSQGEAPHPRSFDSLQSISLGFSQWPSSPDAWHLLNHLPPVTSLTMDLPEPDEDEDEFDYSPKSPLPRSIFTTNLTKLSLTSAWPMAWILQIVKACTNLENLVLDYGPGVVDDAMVPISSRNRHILLPKLSSLEMREISLRTETTCILRHMVAPSLNALEICYFNDEEPLDKLSLPTMEEFCADILSLVPGHSGSNGVTNLQYLRFKHLPIASASLYRILSAFPTLRHLTLDSVKSDSALFRNRGPGKPLVPELEVLELLNVPPSIYPDDVCSFLIDTGDRPLEKLRLFMTIVHDPSPGDSEEAKMLSEEGTDVTIFYVPGQN</sequence>
<dbReference type="InterPro" id="IPR032675">
    <property type="entry name" value="LRR_dom_sf"/>
</dbReference>
<dbReference type="InterPro" id="IPR001810">
    <property type="entry name" value="F-box_dom"/>
</dbReference>